<dbReference type="PANTHER" id="PTHR34947">
    <property type="entry name" value="TRANSMEMBRANE PROTEIN"/>
    <property type="match status" value="1"/>
</dbReference>
<dbReference type="PANTHER" id="PTHR34947:SF4">
    <property type="entry name" value="TRANSMEMBRANE PROTEIN"/>
    <property type="match status" value="1"/>
</dbReference>
<feature type="region of interest" description="Disordered" evidence="1">
    <location>
        <begin position="20"/>
        <end position="107"/>
    </location>
</feature>
<evidence type="ECO:0000313" key="3">
    <source>
        <dbReference type="Proteomes" id="UP000507245"/>
    </source>
</evidence>
<evidence type="ECO:0000313" key="2">
    <source>
        <dbReference type="EMBL" id="CAB4306233.1"/>
    </source>
</evidence>
<dbReference type="Proteomes" id="UP000507245">
    <property type="component" value="Unassembled WGS sequence"/>
</dbReference>
<name>A0A6J5X0N8_PRUAR</name>
<gene>
    <name evidence="2" type="ORF">ORAREDHAP_LOCUS24370</name>
</gene>
<feature type="compositionally biased region" description="Basic and acidic residues" evidence="1">
    <location>
        <begin position="21"/>
        <end position="32"/>
    </location>
</feature>
<dbReference type="OrthoDB" id="1165271at2759"/>
<keyword evidence="3" id="KW-1185">Reference proteome</keyword>
<proteinExistence type="predicted"/>
<sequence>MLLPHTIYYLHKYSTTSINNHESKDESLDHDAIAYAAGEDEGESPTIQEEEEDDDGDGQQEEHKNGALLQAEEIPQAFSAEEKGGGSESLIKQREEEMDMPELETNRVSHYQYRTDELNKKFEDFIRKMKEEIRIEAQRQPIAV</sequence>
<accession>A0A6J5X0N8</accession>
<feature type="compositionally biased region" description="Basic and acidic residues" evidence="1">
    <location>
        <begin position="80"/>
        <end position="95"/>
    </location>
</feature>
<dbReference type="EMBL" id="CAEKKB010000004">
    <property type="protein sequence ID" value="CAB4306233.1"/>
    <property type="molecule type" value="Genomic_DNA"/>
</dbReference>
<organism evidence="2 3">
    <name type="scientific">Prunus armeniaca</name>
    <name type="common">Apricot</name>
    <name type="synonym">Armeniaca vulgaris</name>
    <dbReference type="NCBI Taxonomy" id="36596"/>
    <lineage>
        <taxon>Eukaryota</taxon>
        <taxon>Viridiplantae</taxon>
        <taxon>Streptophyta</taxon>
        <taxon>Embryophyta</taxon>
        <taxon>Tracheophyta</taxon>
        <taxon>Spermatophyta</taxon>
        <taxon>Magnoliopsida</taxon>
        <taxon>eudicotyledons</taxon>
        <taxon>Gunneridae</taxon>
        <taxon>Pentapetalae</taxon>
        <taxon>rosids</taxon>
        <taxon>fabids</taxon>
        <taxon>Rosales</taxon>
        <taxon>Rosaceae</taxon>
        <taxon>Amygdaloideae</taxon>
        <taxon>Amygdaleae</taxon>
        <taxon>Prunus</taxon>
    </lineage>
</organism>
<protein>
    <submittedName>
        <fullName evidence="2">Uncharacterized protein</fullName>
    </submittedName>
</protein>
<reference evidence="3" key="1">
    <citation type="journal article" date="2020" name="Genome Biol.">
        <title>Gamete binning: chromosome-level and haplotype-resolved genome assembly enabled by high-throughput single-cell sequencing of gamete genomes.</title>
        <authorList>
            <person name="Campoy J.A."/>
            <person name="Sun H."/>
            <person name="Goel M."/>
            <person name="Jiao W.-B."/>
            <person name="Folz-Donahue K."/>
            <person name="Wang N."/>
            <person name="Rubio M."/>
            <person name="Liu C."/>
            <person name="Kukat C."/>
            <person name="Ruiz D."/>
            <person name="Huettel B."/>
            <person name="Schneeberger K."/>
        </authorList>
    </citation>
    <scope>NUCLEOTIDE SEQUENCE [LARGE SCALE GENOMIC DNA]</scope>
    <source>
        <strain evidence="3">cv. Rojo Pasion</strain>
    </source>
</reference>
<dbReference type="AlphaFoldDB" id="A0A6J5X0N8"/>
<feature type="compositionally biased region" description="Acidic residues" evidence="1">
    <location>
        <begin position="38"/>
        <end position="59"/>
    </location>
</feature>
<evidence type="ECO:0000256" key="1">
    <source>
        <dbReference type="SAM" id="MobiDB-lite"/>
    </source>
</evidence>